<organism evidence="10 11">
    <name type="scientific">Microbispora triticiradicis</name>
    <dbReference type="NCBI Taxonomy" id="2200763"/>
    <lineage>
        <taxon>Bacteria</taxon>
        <taxon>Bacillati</taxon>
        <taxon>Actinomycetota</taxon>
        <taxon>Actinomycetes</taxon>
        <taxon>Streptosporangiales</taxon>
        <taxon>Streptosporangiaceae</taxon>
        <taxon>Microbispora</taxon>
    </lineage>
</organism>
<protein>
    <submittedName>
        <fullName evidence="10">ABC transporter permease</fullName>
    </submittedName>
</protein>
<dbReference type="Pfam" id="PF19300">
    <property type="entry name" value="BPD_transp_1_N"/>
    <property type="match status" value="1"/>
</dbReference>
<dbReference type="PANTHER" id="PTHR43163">
    <property type="entry name" value="DIPEPTIDE TRANSPORT SYSTEM PERMEASE PROTEIN DPPB-RELATED"/>
    <property type="match status" value="1"/>
</dbReference>
<dbReference type="OrthoDB" id="3543764at2"/>
<feature type="transmembrane region" description="Helical" evidence="7">
    <location>
        <begin position="168"/>
        <end position="189"/>
    </location>
</feature>
<evidence type="ECO:0000256" key="4">
    <source>
        <dbReference type="ARBA" id="ARBA00022692"/>
    </source>
</evidence>
<evidence type="ECO:0000256" key="3">
    <source>
        <dbReference type="ARBA" id="ARBA00022475"/>
    </source>
</evidence>
<dbReference type="GO" id="GO:0071916">
    <property type="term" value="F:dipeptide transmembrane transporter activity"/>
    <property type="evidence" value="ECO:0007669"/>
    <property type="project" value="TreeGrafter"/>
</dbReference>
<proteinExistence type="inferred from homology"/>
<dbReference type="PANTHER" id="PTHR43163:SF6">
    <property type="entry name" value="DIPEPTIDE TRANSPORT SYSTEM PERMEASE PROTEIN DPPB-RELATED"/>
    <property type="match status" value="1"/>
</dbReference>
<dbReference type="Pfam" id="PF00528">
    <property type="entry name" value="BPD_transp_1"/>
    <property type="match status" value="1"/>
</dbReference>
<dbReference type="AlphaFoldDB" id="A0A5R8YLX8"/>
<name>A0A5R8YLX8_9ACTN</name>
<keyword evidence="4 7" id="KW-0812">Transmembrane</keyword>
<feature type="transmembrane region" description="Helical" evidence="7">
    <location>
        <begin position="29"/>
        <end position="55"/>
    </location>
</feature>
<dbReference type="InterPro" id="IPR000515">
    <property type="entry name" value="MetI-like"/>
</dbReference>
<sequence>MAGVLKMSPAGAAAARTEDRRSGRGHGSLVRLVLVRLAASAGVLWGAVTVTFVLLQVMPGSTADVLLARTSVSPEVRERIVAEYGLDDPIPVQYLTYLGRIVRGEFGESYVLRRPVWGEIAAQLPSTLLLVATTLLATIVASVALGVVSANRRAWVRSLFASAESLVVALPPFWLGLLLLTVFSFTLHWFPAIGSSSPAGLVLPTAALAAGPAAVVAGVLREGLLRAADEPFVVTARARGLGETALRLRHVLRHALIPVTTLLGWIAGSLIGGAVIIEIVFSRQGIGRLALSAVANKDMPVVVAVVLVTAIAFVLVTIAVDILTWVIDPRTRDSGR</sequence>
<feature type="transmembrane region" description="Helical" evidence="7">
    <location>
        <begin position="301"/>
        <end position="327"/>
    </location>
</feature>
<dbReference type="InterPro" id="IPR035906">
    <property type="entry name" value="MetI-like_sf"/>
</dbReference>
<feature type="domain" description="ABC transmembrane type-1" evidence="9">
    <location>
        <begin position="124"/>
        <end position="324"/>
    </location>
</feature>
<dbReference type="InterPro" id="IPR045621">
    <property type="entry name" value="BPD_transp_1_N"/>
</dbReference>
<evidence type="ECO:0000313" key="10">
    <source>
        <dbReference type="EMBL" id="TLP54009.1"/>
    </source>
</evidence>
<evidence type="ECO:0000256" key="5">
    <source>
        <dbReference type="ARBA" id="ARBA00022989"/>
    </source>
</evidence>
<accession>A0A5R8YLX8</accession>
<keyword evidence="3" id="KW-1003">Cell membrane</keyword>
<evidence type="ECO:0000256" key="8">
    <source>
        <dbReference type="SAM" id="MobiDB-lite"/>
    </source>
</evidence>
<gene>
    <name evidence="10" type="ORF">FED44_28690</name>
</gene>
<comment type="caution">
    <text evidence="10">The sequence shown here is derived from an EMBL/GenBank/DDBJ whole genome shotgun (WGS) entry which is preliminary data.</text>
</comment>
<dbReference type="EMBL" id="VANP01000014">
    <property type="protein sequence ID" value="TLP54009.1"/>
    <property type="molecule type" value="Genomic_DNA"/>
</dbReference>
<evidence type="ECO:0000256" key="1">
    <source>
        <dbReference type="ARBA" id="ARBA00004651"/>
    </source>
</evidence>
<evidence type="ECO:0000256" key="2">
    <source>
        <dbReference type="ARBA" id="ARBA00022448"/>
    </source>
</evidence>
<evidence type="ECO:0000313" key="11">
    <source>
        <dbReference type="Proteomes" id="UP000309033"/>
    </source>
</evidence>
<dbReference type="PROSITE" id="PS50928">
    <property type="entry name" value="ABC_TM1"/>
    <property type="match status" value="1"/>
</dbReference>
<keyword evidence="11" id="KW-1185">Reference proteome</keyword>
<keyword evidence="5 7" id="KW-1133">Transmembrane helix</keyword>
<feature type="transmembrane region" description="Helical" evidence="7">
    <location>
        <begin position="127"/>
        <end position="148"/>
    </location>
</feature>
<dbReference type="CDD" id="cd06261">
    <property type="entry name" value="TM_PBP2"/>
    <property type="match status" value="1"/>
</dbReference>
<dbReference type="GO" id="GO:0005886">
    <property type="term" value="C:plasma membrane"/>
    <property type="evidence" value="ECO:0007669"/>
    <property type="project" value="UniProtKB-SubCell"/>
</dbReference>
<evidence type="ECO:0000256" key="6">
    <source>
        <dbReference type="ARBA" id="ARBA00023136"/>
    </source>
</evidence>
<dbReference type="SUPFAM" id="SSF161098">
    <property type="entry name" value="MetI-like"/>
    <property type="match status" value="1"/>
</dbReference>
<feature type="transmembrane region" description="Helical" evidence="7">
    <location>
        <begin position="255"/>
        <end position="281"/>
    </location>
</feature>
<evidence type="ECO:0000256" key="7">
    <source>
        <dbReference type="RuleBase" id="RU363032"/>
    </source>
</evidence>
<reference evidence="10" key="1">
    <citation type="submission" date="2019-05" db="EMBL/GenBank/DDBJ databases">
        <title>Isolation, diversity and antifungal activity of Actinobacteria from wheat.</title>
        <authorList>
            <person name="Yu B."/>
        </authorList>
    </citation>
    <scope>NUCLEOTIDE SEQUENCE [LARGE SCALE GENOMIC DNA]</scope>
    <source>
        <strain evidence="10">NEAU-HEGS1-5</strain>
    </source>
</reference>
<feature type="transmembrane region" description="Helical" evidence="7">
    <location>
        <begin position="201"/>
        <end position="220"/>
    </location>
</feature>
<feature type="region of interest" description="Disordered" evidence="8">
    <location>
        <begin position="1"/>
        <end position="23"/>
    </location>
</feature>
<dbReference type="Proteomes" id="UP000309033">
    <property type="component" value="Unassembled WGS sequence"/>
</dbReference>
<comment type="subcellular location">
    <subcellularLocation>
        <location evidence="1 7">Cell membrane</location>
        <topology evidence="1 7">Multi-pass membrane protein</topology>
    </subcellularLocation>
</comment>
<keyword evidence="6 7" id="KW-0472">Membrane</keyword>
<comment type="similarity">
    <text evidence="7">Belongs to the binding-protein-dependent transport system permease family.</text>
</comment>
<evidence type="ECO:0000259" key="9">
    <source>
        <dbReference type="PROSITE" id="PS50928"/>
    </source>
</evidence>
<dbReference type="Gene3D" id="1.10.3720.10">
    <property type="entry name" value="MetI-like"/>
    <property type="match status" value="1"/>
</dbReference>
<keyword evidence="2 7" id="KW-0813">Transport</keyword>